<proteinExistence type="predicted"/>
<dbReference type="RefSeq" id="WP_153760816.1">
    <property type="nucleotide sequence ID" value="NZ_CP045851.1"/>
</dbReference>
<evidence type="ECO:0000313" key="1">
    <source>
        <dbReference type="EMBL" id="QGG96712.1"/>
    </source>
</evidence>
<dbReference type="SUPFAM" id="SSF55961">
    <property type="entry name" value="Bet v1-like"/>
    <property type="match status" value="1"/>
</dbReference>
<evidence type="ECO:0000313" key="2">
    <source>
        <dbReference type="Proteomes" id="UP000334019"/>
    </source>
</evidence>
<protein>
    <recommendedName>
        <fullName evidence="3">SRPBCC family protein</fullName>
    </recommendedName>
</protein>
<dbReference type="Gene3D" id="3.30.530.20">
    <property type="match status" value="1"/>
</dbReference>
<gene>
    <name evidence="1" type="ORF">GH723_17305</name>
</gene>
<dbReference type="Proteomes" id="UP000334019">
    <property type="component" value="Chromosome"/>
</dbReference>
<sequence length="161" mass="17979">MSRAPIDLTFTTDLDSSAEAVWSVVATMPGVNAELGPWVRMTHPRGLGRIDEVEVVPGAPLFSSWLLLLGIVPIDRHRLVLDRVLARGFDEDSTSWLQRRWRHERRVEDRPGGGCVVTDRLVVVPRVGPAAPLVRRIVAAVFAHRHRRLRRRFGTPGSPAS</sequence>
<evidence type="ECO:0008006" key="3">
    <source>
        <dbReference type="Google" id="ProtNLM"/>
    </source>
</evidence>
<dbReference type="KEGG" id="atq:GH723_17305"/>
<accession>A0A5Q2RP36</accession>
<dbReference type="InterPro" id="IPR023393">
    <property type="entry name" value="START-like_dom_sf"/>
</dbReference>
<dbReference type="EMBL" id="CP045851">
    <property type="protein sequence ID" value="QGG96712.1"/>
    <property type="molecule type" value="Genomic_DNA"/>
</dbReference>
<reference evidence="1 2" key="1">
    <citation type="submission" date="2019-11" db="EMBL/GenBank/DDBJ databases">
        <authorList>
            <person name="He Y."/>
        </authorList>
    </citation>
    <scope>NUCLEOTIDE SEQUENCE [LARGE SCALE GENOMIC DNA]</scope>
    <source>
        <strain evidence="1 2">SCSIO 58843</strain>
    </source>
</reference>
<keyword evidence="2" id="KW-1185">Reference proteome</keyword>
<name>A0A5Q2RP36_9ACTN</name>
<organism evidence="1 2">
    <name type="scientific">Actinomarinicola tropica</name>
    <dbReference type="NCBI Taxonomy" id="2789776"/>
    <lineage>
        <taxon>Bacteria</taxon>
        <taxon>Bacillati</taxon>
        <taxon>Actinomycetota</taxon>
        <taxon>Acidimicrobiia</taxon>
        <taxon>Acidimicrobiales</taxon>
        <taxon>Iamiaceae</taxon>
        <taxon>Actinomarinicola</taxon>
    </lineage>
</organism>
<dbReference type="AlphaFoldDB" id="A0A5Q2RP36"/>